<feature type="chain" id="PRO_5031428083" evidence="3">
    <location>
        <begin position="20"/>
        <end position="413"/>
    </location>
</feature>
<reference evidence="4" key="1">
    <citation type="submission" date="2021-01" db="EMBL/GenBank/DDBJ databases">
        <authorList>
            <person name="Corre E."/>
            <person name="Pelletier E."/>
            <person name="Niang G."/>
            <person name="Scheremetjew M."/>
            <person name="Finn R."/>
            <person name="Kale V."/>
            <person name="Holt S."/>
            <person name="Cochrane G."/>
            <person name="Meng A."/>
            <person name="Brown T."/>
            <person name="Cohen L."/>
        </authorList>
    </citation>
    <scope>NUCLEOTIDE SEQUENCE</scope>
    <source>
        <strain evidence="4">CCMP127</strain>
    </source>
</reference>
<name>A0A7S3L7Y4_9STRA</name>
<keyword evidence="2" id="KW-1133">Transmembrane helix</keyword>
<feature type="region of interest" description="Disordered" evidence="1">
    <location>
        <begin position="342"/>
        <end position="365"/>
    </location>
</feature>
<evidence type="ECO:0000256" key="2">
    <source>
        <dbReference type="SAM" id="Phobius"/>
    </source>
</evidence>
<evidence type="ECO:0000256" key="3">
    <source>
        <dbReference type="SAM" id="SignalP"/>
    </source>
</evidence>
<dbReference type="AlphaFoldDB" id="A0A7S3L7Y4"/>
<evidence type="ECO:0000256" key="1">
    <source>
        <dbReference type="SAM" id="MobiDB-lite"/>
    </source>
</evidence>
<organism evidence="4">
    <name type="scientific">Amphora coffeiformis</name>
    <dbReference type="NCBI Taxonomy" id="265554"/>
    <lineage>
        <taxon>Eukaryota</taxon>
        <taxon>Sar</taxon>
        <taxon>Stramenopiles</taxon>
        <taxon>Ochrophyta</taxon>
        <taxon>Bacillariophyta</taxon>
        <taxon>Bacillariophyceae</taxon>
        <taxon>Bacillariophycidae</taxon>
        <taxon>Thalassiophysales</taxon>
        <taxon>Catenulaceae</taxon>
        <taxon>Amphora</taxon>
    </lineage>
</organism>
<feature type="signal peptide" evidence="3">
    <location>
        <begin position="1"/>
        <end position="19"/>
    </location>
</feature>
<accession>A0A7S3L7Y4</accession>
<keyword evidence="2" id="KW-0472">Membrane</keyword>
<sequence length="413" mass="44648">MKAFVVCCCLAMSVTLAHAQEETSYYDGSGDELLNEVLSQMTPIFEFCEVDYNSLLESSTQMMGALATGTGGQKEYDGAQQQQQQTVDSAVQQLQELAQPCSAGQAQIFERALNDFQTCSSIDLRTVLESFADALLGTLLQCTLTIAPLADQIMEDPINWIIPDICIESFMGRNPVGDLVRSSLLFPDKTLPCFSSLSKAIPECTLEEWPIPMIGKLMKKITCVLGNTVDLVDEMAKVTMLVLSECLLDSNSCEDNLAACAEGIYTMLLPKPLQGAPLSDAMIRAAQEDASVADGVVERYDHFVETCIPDRWAGWSYAMGDYEGSTTYTKQQTSAVDTSAFAQEPVQQPKASNTVTTPVESSSSSPVGPFLGGLVTGLVLIGGVWAFTLSKKRNTGEGRYLGVEMASNDLTLV</sequence>
<proteinExistence type="predicted"/>
<protein>
    <submittedName>
        <fullName evidence="4">Uncharacterized protein</fullName>
    </submittedName>
</protein>
<feature type="compositionally biased region" description="Low complexity" evidence="1">
    <location>
        <begin position="352"/>
        <end position="365"/>
    </location>
</feature>
<gene>
    <name evidence="4" type="ORF">ACOF00016_LOCUS9845</name>
</gene>
<feature type="compositionally biased region" description="Polar residues" evidence="1">
    <location>
        <begin position="342"/>
        <end position="351"/>
    </location>
</feature>
<feature type="transmembrane region" description="Helical" evidence="2">
    <location>
        <begin position="370"/>
        <end position="389"/>
    </location>
</feature>
<evidence type="ECO:0000313" key="4">
    <source>
        <dbReference type="EMBL" id="CAE0412583.1"/>
    </source>
</evidence>
<dbReference type="EMBL" id="HBIM01011968">
    <property type="protein sequence ID" value="CAE0412583.1"/>
    <property type="molecule type" value="Transcribed_RNA"/>
</dbReference>
<keyword evidence="3" id="KW-0732">Signal</keyword>
<keyword evidence="2" id="KW-0812">Transmembrane</keyword>